<keyword evidence="1" id="KW-1185">Reference proteome</keyword>
<name>A0AC58RWA1_TOBAC</name>
<accession>A0AC58RWA1</accession>
<reference evidence="2" key="2">
    <citation type="submission" date="2025-08" db="UniProtKB">
        <authorList>
            <consortium name="RefSeq"/>
        </authorList>
    </citation>
    <scope>IDENTIFICATION</scope>
    <source>
        <tissue evidence="2">Leaf</tissue>
    </source>
</reference>
<evidence type="ECO:0000313" key="1">
    <source>
        <dbReference type="Proteomes" id="UP000790787"/>
    </source>
</evidence>
<sequence>MAWKSFDYQHPTFPAELRNVRLGLASDGFQPYGNMSTNHSIWPVVLVPYNLPPWDCMKNSYFMMTLLIPGLKCPGNDIDVYLQPMIEELKELWDGVETYDAYSQSNFMMRATVMWTINDFHAYGNLSGWSIKERNVSDNIISTVMNMVGKTKDTLKSRYDLVDLGIRQGLHPIEDGNNVLLPAACYALSPQEKLKEVSEPIIELGKFFKNLCSKSLTIEDLDILEAEIAVTLCKLQIIFPPTFFDVMIHLPIHLAREAKLGGPVQYRWMYPFEREHKREIERQSSMRDESHNNDFLDWFCARVGHASDELISLAVGPGPLVHRYSTLMVNEFRFQTKDLESRRKTQNSGVLVRGDDSDSKKEYCGVLEDIYELSYPGNRKVYLFKCHWWNVAHLGKGYKIDKYDFTSVNTRCVLSTNEPFMLASQSEQVFYLNDMIHKE</sequence>
<dbReference type="RefSeq" id="XP_075077014.1">
    <property type="nucleotide sequence ID" value="XM_075220913.1"/>
</dbReference>
<evidence type="ECO:0000313" key="2">
    <source>
        <dbReference type="RefSeq" id="XP_075077014.1"/>
    </source>
</evidence>
<proteinExistence type="predicted"/>
<protein>
    <submittedName>
        <fullName evidence="2">Uncharacterized protein LOC107804152</fullName>
    </submittedName>
</protein>
<organism evidence="1 2">
    <name type="scientific">Nicotiana tabacum</name>
    <name type="common">Common tobacco</name>
    <dbReference type="NCBI Taxonomy" id="4097"/>
    <lineage>
        <taxon>Eukaryota</taxon>
        <taxon>Viridiplantae</taxon>
        <taxon>Streptophyta</taxon>
        <taxon>Embryophyta</taxon>
        <taxon>Tracheophyta</taxon>
        <taxon>Spermatophyta</taxon>
        <taxon>Magnoliopsida</taxon>
        <taxon>eudicotyledons</taxon>
        <taxon>Gunneridae</taxon>
        <taxon>Pentapetalae</taxon>
        <taxon>asterids</taxon>
        <taxon>lamiids</taxon>
        <taxon>Solanales</taxon>
        <taxon>Solanaceae</taxon>
        <taxon>Nicotianoideae</taxon>
        <taxon>Nicotianeae</taxon>
        <taxon>Nicotiana</taxon>
    </lineage>
</organism>
<dbReference type="Proteomes" id="UP000790787">
    <property type="component" value="Chromosome 9"/>
</dbReference>
<reference evidence="1" key="1">
    <citation type="journal article" date="2014" name="Nat. Commun.">
        <title>The tobacco genome sequence and its comparison with those of tomato and potato.</title>
        <authorList>
            <person name="Sierro N."/>
            <person name="Battey J.N."/>
            <person name="Ouadi S."/>
            <person name="Bakaher N."/>
            <person name="Bovet L."/>
            <person name="Willig A."/>
            <person name="Goepfert S."/>
            <person name="Peitsch M.C."/>
            <person name="Ivanov N.V."/>
        </authorList>
    </citation>
    <scope>NUCLEOTIDE SEQUENCE [LARGE SCALE GENOMIC DNA]</scope>
</reference>
<gene>
    <name evidence="2" type="primary">LOC107804152</name>
</gene>